<proteinExistence type="predicted"/>
<name>A0ABT5R061_9GAMM</name>
<protein>
    <submittedName>
        <fullName evidence="1">Uncharacterized protein</fullName>
    </submittedName>
</protein>
<reference evidence="1" key="1">
    <citation type="submission" date="2021-12" db="EMBL/GenBank/DDBJ databases">
        <title>Enterovibrio ZSDZ35 sp. nov. and Enterovibrio ZSDZ42 sp. nov., isolated from coastal seawater in Qingdao.</title>
        <authorList>
            <person name="Zhang P."/>
        </authorList>
    </citation>
    <scope>NUCLEOTIDE SEQUENCE</scope>
    <source>
        <strain evidence="1">ZSDZ42</strain>
    </source>
</reference>
<keyword evidence="2" id="KW-1185">Reference proteome</keyword>
<comment type="caution">
    <text evidence="1">The sequence shown here is derived from an EMBL/GenBank/DDBJ whole genome shotgun (WGS) entry which is preliminary data.</text>
</comment>
<sequence length="134" mass="14393">MKKEANNWMESFTRNGVVATMGLLLFVCFSVQSAISPDLDNQISVLCDKMQSCALESLGGENVDTANSAFVEKMIGAACRQIRGEFDVMSLSNKVDTAATACLKSMTALSCQAFESDVETPECSALAKMTQNSL</sequence>
<evidence type="ECO:0000313" key="1">
    <source>
        <dbReference type="EMBL" id="MDD1793656.1"/>
    </source>
</evidence>
<evidence type="ECO:0000313" key="2">
    <source>
        <dbReference type="Proteomes" id="UP001149400"/>
    </source>
</evidence>
<dbReference type="EMBL" id="JAJUBC010000011">
    <property type="protein sequence ID" value="MDD1793656.1"/>
    <property type="molecule type" value="Genomic_DNA"/>
</dbReference>
<dbReference type="Proteomes" id="UP001149400">
    <property type="component" value="Unassembled WGS sequence"/>
</dbReference>
<gene>
    <name evidence="1" type="ORF">LRP50_10995</name>
</gene>
<accession>A0ABT5R061</accession>
<organism evidence="1 2">
    <name type="scientific">Enterovibrio gelatinilyticus</name>
    <dbReference type="NCBI Taxonomy" id="2899819"/>
    <lineage>
        <taxon>Bacteria</taxon>
        <taxon>Pseudomonadati</taxon>
        <taxon>Pseudomonadota</taxon>
        <taxon>Gammaproteobacteria</taxon>
        <taxon>Vibrionales</taxon>
        <taxon>Vibrionaceae</taxon>
        <taxon>Enterovibrio</taxon>
    </lineage>
</organism>
<dbReference type="RefSeq" id="WP_274164508.1">
    <property type="nucleotide sequence ID" value="NZ_JAJUBC010000011.1"/>
</dbReference>